<evidence type="ECO:0000256" key="5">
    <source>
        <dbReference type="ARBA" id="ARBA00023236"/>
    </source>
</evidence>
<comment type="caution">
    <text evidence="8">The sequence shown here is derived from an EMBL/GenBank/DDBJ whole genome shotgun (WGS) entry which is preliminary data.</text>
</comment>
<dbReference type="InterPro" id="IPR036775">
    <property type="entry name" value="DNA_pol_Y-fam_lit_finger_sf"/>
</dbReference>
<evidence type="ECO:0000313" key="8">
    <source>
        <dbReference type="EMBL" id="GAA3711536.1"/>
    </source>
</evidence>
<dbReference type="InterPro" id="IPR050116">
    <property type="entry name" value="DNA_polymerase-Y"/>
</dbReference>
<keyword evidence="3" id="KW-0741">SOS mutagenesis</keyword>
<evidence type="ECO:0000259" key="7">
    <source>
        <dbReference type="PROSITE" id="PS50173"/>
    </source>
</evidence>
<dbReference type="Pfam" id="PF11799">
    <property type="entry name" value="IMS_C"/>
    <property type="match status" value="1"/>
</dbReference>
<dbReference type="InterPro" id="IPR043502">
    <property type="entry name" value="DNA/RNA_pol_sf"/>
</dbReference>
<dbReference type="InterPro" id="IPR043128">
    <property type="entry name" value="Rev_trsase/Diguanyl_cyclase"/>
</dbReference>
<dbReference type="Proteomes" id="UP001501536">
    <property type="component" value="Unassembled WGS sequence"/>
</dbReference>
<evidence type="ECO:0000313" key="9">
    <source>
        <dbReference type="Proteomes" id="UP001501536"/>
    </source>
</evidence>
<dbReference type="Pfam" id="PF13438">
    <property type="entry name" value="DUF4113"/>
    <property type="match status" value="1"/>
</dbReference>
<dbReference type="PANTHER" id="PTHR11076">
    <property type="entry name" value="DNA REPAIR POLYMERASE UMUC / TRANSFERASE FAMILY MEMBER"/>
    <property type="match status" value="1"/>
</dbReference>
<dbReference type="EMBL" id="BAABCJ010000007">
    <property type="protein sequence ID" value="GAA3711536.1"/>
    <property type="molecule type" value="Genomic_DNA"/>
</dbReference>
<protein>
    <submittedName>
        <fullName evidence="8">Y-family DNA polymerase</fullName>
    </submittedName>
</protein>
<proteinExistence type="inferred from homology"/>
<dbReference type="Gene3D" id="3.30.70.270">
    <property type="match status" value="1"/>
</dbReference>
<dbReference type="Gene3D" id="1.10.150.20">
    <property type="entry name" value="5' to 3' exonuclease, C-terminal subdomain"/>
    <property type="match status" value="1"/>
</dbReference>
<keyword evidence="4" id="KW-0234">DNA repair</keyword>
<evidence type="ECO:0000256" key="6">
    <source>
        <dbReference type="ARBA" id="ARBA00025589"/>
    </source>
</evidence>
<sequence length="441" mass="46552">MSGHLFALVDVNNFYVSCERVFDPRLEGRPVVVLSNNDGCVVARSAEAKALGIRTGAPWFKLAPEAERHGLVARSSNYELYGDMSARAMEVIGRFGAWQEIYSIDESFLGLPAGDEAAAVEAAGTVREAVRRQVGLPVCVGVAPSKTLAKFANHVAKNNPGFDGVCSLGSLPAEQLRRLQERLPATEVWGVGRRSGEKLEGLGIGSIADLRDADPAWIRRKFSVVLQRTVLELNGTPCIPPIDERADAHQIMFSRSFSQPVTTAAEMREVMTVYAQSAASRLAARGLRASVVTAFAGTSRFAAGMASNPTVSVPLAAPTADPIEIVRAAVSALGGRVAPDAAYARAGVVLSGLSPADAPQQEELDLFSALGGDDDGHGAAGGAEAGPELSDVLGRVKSRFGQASIGIGRGGLAEPAAWSMRRQFSSPRFTTEWTDLPVVRG</sequence>
<organism evidence="8 9">
    <name type="scientific">Zhihengliuella alba</name>
    <dbReference type="NCBI Taxonomy" id="547018"/>
    <lineage>
        <taxon>Bacteria</taxon>
        <taxon>Bacillati</taxon>
        <taxon>Actinomycetota</taxon>
        <taxon>Actinomycetes</taxon>
        <taxon>Micrococcales</taxon>
        <taxon>Micrococcaceae</taxon>
        <taxon>Zhihengliuella</taxon>
    </lineage>
</organism>
<keyword evidence="9" id="KW-1185">Reference proteome</keyword>
<dbReference type="Gene3D" id="3.30.1490.100">
    <property type="entry name" value="DNA polymerase, Y-family, little finger domain"/>
    <property type="match status" value="1"/>
</dbReference>
<dbReference type="PROSITE" id="PS50173">
    <property type="entry name" value="UMUC"/>
    <property type="match status" value="1"/>
</dbReference>
<evidence type="ECO:0000256" key="2">
    <source>
        <dbReference type="ARBA" id="ARBA00022763"/>
    </source>
</evidence>
<dbReference type="InterPro" id="IPR017961">
    <property type="entry name" value="DNA_pol_Y-fam_little_finger"/>
</dbReference>
<dbReference type="InterPro" id="IPR025188">
    <property type="entry name" value="DUF4113"/>
</dbReference>
<evidence type="ECO:0000256" key="4">
    <source>
        <dbReference type="ARBA" id="ARBA00023204"/>
    </source>
</evidence>
<keyword evidence="2" id="KW-0227">DNA damage</keyword>
<dbReference type="PANTHER" id="PTHR11076:SF34">
    <property type="entry name" value="PROTEIN UMUC"/>
    <property type="match status" value="1"/>
</dbReference>
<reference evidence="9" key="1">
    <citation type="journal article" date="2019" name="Int. J. Syst. Evol. Microbiol.">
        <title>The Global Catalogue of Microorganisms (GCM) 10K type strain sequencing project: providing services to taxonomists for standard genome sequencing and annotation.</title>
        <authorList>
            <consortium name="The Broad Institute Genomics Platform"/>
            <consortium name="The Broad Institute Genome Sequencing Center for Infectious Disease"/>
            <person name="Wu L."/>
            <person name="Ma J."/>
        </authorList>
    </citation>
    <scope>NUCLEOTIDE SEQUENCE [LARGE SCALE GENOMIC DNA]</scope>
    <source>
        <strain evidence="9">JCM 16961</strain>
    </source>
</reference>
<dbReference type="Gene3D" id="3.40.1170.60">
    <property type="match status" value="1"/>
</dbReference>
<gene>
    <name evidence="8" type="ORF">GCM10022377_26210</name>
</gene>
<dbReference type="RefSeq" id="WP_344885556.1">
    <property type="nucleotide sequence ID" value="NZ_BAABCJ010000007.1"/>
</dbReference>
<dbReference type="SUPFAM" id="SSF56672">
    <property type="entry name" value="DNA/RNA polymerases"/>
    <property type="match status" value="1"/>
</dbReference>
<feature type="domain" description="UmuC" evidence="7">
    <location>
        <begin position="6"/>
        <end position="192"/>
    </location>
</feature>
<comment type="similarity">
    <text evidence="1">Belongs to the DNA polymerase type-Y family.</text>
</comment>
<dbReference type="InterPro" id="IPR001126">
    <property type="entry name" value="UmuC"/>
</dbReference>
<dbReference type="CDD" id="cd01700">
    <property type="entry name" value="PolY_Pol_V_umuC"/>
    <property type="match status" value="1"/>
</dbReference>
<evidence type="ECO:0000256" key="1">
    <source>
        <dbReference type="ARBA" id="ARBA00010945"/>
    </source>
</evidence>
<dbReference type="Pfam" id="PF00817">
    <property type="entry name" value="IMS"/>
    <property type="match status" value="1"/>
</dbReference>
<keyword evidence="5" id="KW-0742">SOS response</keyword>
<name>A0ABP7DZF1_9MICC</name>
<evidence type="ECO:0000256" key="3">
    <source>
        <dbReference type="ARBA" id="ARBA00023199"/>
    </source>
</evidence>
<comment type="function">
    <text evidence="6">Poorly processive, error-prone DNA polymerase involved in untargeted mutagenesis. Copies undamaged DNA at stalled replication forks, which arise in vivo from mismatched or misaligned primer ends. These misaligned primers can be extended by PolIV. Exhibits no 3'-5' exonuclease (proofreading) activity. May be involved in translesional synthesis, in conjunction with the beta clamp from PolIII.</text>
</comment>
<accession>A0ABP7DZF1</accession>